<feature type="domain" description="NAD-dependent epimerase/dehydratase" evidence="1">
    <location>
        <begin position="3"/>
        <end position="203"/>
    </location>
</feature>
<dbReference type="OrthoDB" id="7941246at2"/>
<dbReference type="SUPFAM" id="SSF51735">
    <property type="entry name" value="NAD(P)-binding Rossmann-fold domains"/>
    <property type="match status" value="1"/>
</dbReference>
<evidence type="ECO:0000313" key="2">
    <source>
        <dbReference type="EMBL" id="TWI04314.1"/>
    </source>
</evidence>
<dbReference type="Pfam" id="PF01370">
    <property type="entry name" value="Epimerase"/>
    <property type="match status" value="1"/>
</dbReference>
<dbReference type="InterPro" id="IPR001509">
    <property type="entry name" value="Epimerase_deHydtase"/>
</dbReference>
<dbReference type="EMBL" id="VLKL01000009">
    <property type="protein sequence ID" value="TWI04314.1"/>
    <property type="molecule type" value="Genomic_DNA"/>
</dbReference>
<accession>A0A562LA27</accession>
<evidence type="ECO:0000313" key="3">
    <source>
        <dbReference type="Proteomes" id="UP000317176"/>
    </source>
</evidence>
<proteinExistence type="predicted"/>
<dbReference type="AlphaFoldDB" id="A0A562LA27"/>
<dbReference type="InterPro" id="IPR036291">
    <property type="entry name" value="NAD(P)-bd_dom_sf"/>
</dbReference>
<evidence type="ECO:0000259" key="1">
    <source>
        <dbReference type="Pfam" id="PF01370"/>
    </source>
</evidence>
<organism evidence="2 3">
    <name type="scientific">Bradyrhizobium daqingense</name>
    <dbReference type="NCBI Taxonomy" id="993502"/>
    <lineage>
        <taxon>Bacteria</taxon>
        <taxon>Pseudomonadati</taxon>
        <taxon>Pseudomonadota</taxon>
        <taxon>Alphaproteobacteria</taxon>
        <taxon>Hyphomicrobiales</taxon>
        <taxon>Nitrobacteraceae</taxon>
        <taxon>Bradyrhizobium</taxon>
    </lineage>
</organism>
<comment type="caution">
    <text evidence="2">The sequence shown here is derived from an EMBL/GenBank/DDBJ whole genome shotgun (WGS) entry which is preliminary data.</text>
</comment>
<dbReference type="Gene3D" id="3.40.50.720">
    <property type="entry name" value="NAD(P)-binding Rossmann-like Domain"/>
    <property type="match status" value="1"/>
</dbReference>
<gene>
    <name evidence="2" type="ORF">IQ17_03638</name>
</gene>
<dbReference type="RefSeq" id="WP_145635012.1">
    <property type="nucleotide sequence ID" value="NZ_CP088014.1"/>
</dbReference>
<protein>
    <submittedName>
        <fullName evidence="2">Nucleoside-diphosphate-sugar epimerase</fullName>
    </submittedName>
</protein>
<sequence>MRILILGGSQFLGRAIASHACAAGHDVTCAARGLAGPIAAGARFVRIDRDVADGLTPLTGETFDAVVDVSRHPGQVRRAVAALKRPGVHWTFVSTVSVYADNRIPGQRADSAPLREPVSADIAHSTDAIYGAAKVACEQAVGSDAFICRAGLIAGPEDPTGRFAYWPARLARGGEVLAPGSPEDAVQLIDVRDLAQWIVHAAEVRLTSIYDGIGPARSRGEFLAECASALDASCTFTWVDRAFLEAHDVRRWAGPRSLPLWLPLPDFDGFMTRDTSPAREAGLTARPFAATARDTLHWLRASNGPVVGLSADEEGAVLSAWHARGVTAAAIRPGP</sequence>
<reference evidence="2 3" key="1">
    <citation type="journal article" date="2015" name="Stand. Genomic Sci.">
        <title>Genomic Encyclopedia of Bacterial and Archaeal Type Strains, Phase III: the genomes of soil and plant-associated and newly described type strains.</title>
        <authorList>
            <person name="Whitman W.B."/>
            <person name="Woyke T."/>
            <person name="Klenk H.P."/>
            <person name="Zhou Y."/>
            <person name="Lilburn T.G."/>
            <person name="Beck B.J."/>
            <person name="De Vos P."/>
            <person name="Vandamme P."/>
            <person name="Eisen J.A."/>
            <person name="Garrity G."/>
            <person name="Hugenholtz P."/>
            <person name="Kyrpides N.C."/>
        </authorList>
    </citation>
    <scope>NUCLEOTIDE SEQUENCE [LARGE SCALE GENOMIC DNA]</scope>
    <source>
        <strain evidence="2 3">CGMCC 1.10947</strain>
    </source>
</reference>
<keyword evidence="3" id="KW-1185">Reference proteome</keyword>
<dbReference type="Proteomes" id="UP000317176">
    <property type="component" value="Unassembled WGS sequence"/>
</dbReference>
<name>A0A562LA27_9BRAD</name>